<accession>A0A1A8XLC3</accession>
<evidence type="ECO:0000313" key="2">
    <source>
        <dbReference type="Proteomes" id="UP000199600"/>
    </source>
</evidence>
<dbReference type="AlphaFoldDB" id="A0A1A8XLC3"/>
<name>A0A1A8XLC3_9RHOO</name>
<proteinExistence type="predicted"/>
<protein>
    <submittedName>
        <fullName evidence="1">Uncharacterized protein</fullName>
    </submittedName>
</protein>
<dbReference type="EMBL" id="FLQY01000079">
    <property type="protein sequence ID" value="SBT05969.1"/>
    <property type="molecule type" value="Genomic_DNA"/>
</dbReference>
<keyword evidence="2" id="KW-1185">Reference proteome</keyword>
<evidence type="ECO:0000313" key="1">
    <source>
        <dbReference type="EMBL" id="SBT05969.1"/>
    </source>
</evidence>
<reference evidence="1 2" key="1">
    <citation type="submission" date="2016-06" db="EMBL/GenBank/DDBJ databases">
        <authorList>
            <person name="Kjaerup R.B."/>
            <person name="Dalgaard T.S."/>
            <person name="Juul-Madsen H.R."/>
        </authorList>
    </citation>
    <scope>NUCLEOTIDE SEQUENCE [LARGE SCALE GENOMIC DNA]</scope>
    <source>
        <strain evidence="1">2</strain>
    </source>
</reference>
<organism evidence="1 2">
    <name type="scientific">Candidatus Propionivibrio aalborgensis</name>
    <dbReference type="NCBI Taxonomy" id="1860101"/>
    <lineage>
        <taxon>Bacteria</taxon>
        <taxon>Pseudomonadati</taxon>
        <taxon>Pseudomonadota</taxon>
        <taxon>Betaproteobacteria</taxon>
        <taxon>Rhodocyclales</taxon>
        <taxon>Rhodocyclaceae</taxon>
        <taxon>Propionivibrio</taxon>
    </lineage>
</organism>
<dbReference type="Proteomes" id="UP000199600">
    <property type="component" value="Unassembled WGS sequence"/>
</dbReference>
<gene>
    <name evidence="1" type="ORF">PROAA_170039</name>
</gene>
<sequence>MLVSVVDMGRFLLYYELVDCNARSNAMQSAQTLATGGYQAVYFPCEFASVRRALSRLAYNSNNRNHINGVSDLQCRLFVVITRFTSNG</sequence>